<evidence type="ECO:0000256" key="7">
    <source>
        <dbReference type="ARBA" id="ARBA00022694"/>
    </source>
</evidence>
<sequence length="393" mass="43625">MEEYLLHHCVTSGVTRTTDDASSWQTSGRAECVLVEENHQAHGSSRVILSAMLKLVVQSSKTTNVLLLTLDSPEVARSTHTSAKLTHIDYSADAANFQPSSFPESQLLEKILQDIKRVEETIKFKEGMSSRPMVVVLDSLNVLLQQISLQQVLRFLRQIRRNTVVGSIITRLNAGAESFEAAQALAAQATALVLVETHSSLTSYPLLSQERRRDIPKGMHGLVKLIWQKKNGRSSESVEYFQVLSNQVHFVATTNVKVSADTSSKSRDLNQTVDSTKSDAKRKCQIDAEPSSILDLNTNKHVNLPVHQEEVTFDLSITAEEQHIKKQVDLPYTHHVQHDNDRGSGGIDDKSGNITGRNQPRLMKETNSRVVDLSIGSQVKQLEIAPYLSAKIS</sequence>
<keyword evidence="7" id="KW-0819">tRNA processing</keyword>
<comment type="pathway">
    <text evidence="3">tRNA modification; 5-methoxycarbonylmethyl-2-thiouridine-tRNA biosynthesis.</text>
</comment>
<dbReference type="OrthoDB" id="166907at2759"/>
<feature type="compositionally biased region" description="Polar residues" evidence="9">
    <location>
        <begin position="261"/>
        <end position="275"/>
    </location>
</feature>
<dbReference type="GO" id="GO:0005634">
    <property type="term" value="C:nucleus"/>
    <property type="evidence" value="ECO:0007669"/>
    <property type="project" value="UniProtKB-SubCell"/>
</dbReference>
<dbReference type="Pfam" id="PF10483">
    <property type="entry name" value="Elong_Iki1"/>
    <property type="match status" value="1"/>
</dbReference>
<evidence type="ECO:0000256" key="5">
    <source>
        <dbReference type="ARBA" id="ARBA00020264"/>
    </source>
</evidence>
<evidence type="ECO:0000256" key="8">
    <source>
        <dbReference type="ARBA" id="ARBA00023242"/>
    </source>
</evidence>
<dbReference type="PANTHER" id="PTHR15641">
    <property type="entry name" value="ELONGATOR COMPLEX PROTEIN 5"/>
    <property type="match status" value="1"/>
</dbReference>
<dbReference type="GO" id="GO:0005829">
    <property type="term" value="C:cytosol"/>
    <property type="evidence" value="ECO:0007669"/>
    <property type="project" value="TreeGrafter"/>
</dbReference>
<evidence type="ECO:0000313" key="10">
    <source>
        <dbReference type="EMBL" id="CEG46898.1"/>
    </source>
</evidence>
<evidence type="ECO:0000256" key="2">
    <source>
        <dbReference type="ARBA" id="ARBA00004496"/>
    </source>
</evidence>
<accession>A0A0P1AZL0</accession>
<proteinExistence type="inferred from homology"/>
<dbReference type="Proteomes" id="UP000054928">
    <property type="component" value="Unassembled WGS sequence"/>
</dbReference>
<comment type="similarity">
    <text evidence="4">Belongs to the ELP5 family.</text>
</comment>
<evidence type="ECO:0000256" key="3">
    <source>
        <dbReference type="ARBA" id="ARBA00005043"/>
    </source>
</evidence>
<dbReference type="AlphaFoldDB" id="A0A0P1AZL0"/>
<feature type="compositionally biased region" description="Basic and acidic residues" evidence="9">
    <location>
        <begin position="337"/>
        <end position="351"/>
    </location>
</feature>
<evidence type="ECO:0000313" key="11">
    <source>
        <dbReference type="Proteomes" id="UP000054928"/>
    </source>
</evidence>
<evidence type="ECO:0000256" key="6">
    <source>
        <dbReference type="ARBA" id="ARBA00022490"/>
    </source>
</evidence>
<dbReference type="OMA" id="KFTHVDY"/>
<organism evidence="10 11">
    <name type="scientific">Plasmopara halstedii</name>
    <name type="common">Downy mildew of sunflower</name>
    <dbReference type="NCBI Taxonomy" id="4781"/>
    <lineage>
        <taxon>Eukaryota</taxon>
        <taxon>Sar</taxon>
        <taxon>Stramenopiles</taxon>
        <taxon>Oomycota</taxon>
        <taxon>Peronosporomycetes</taxon>
        <taxon>Peronosporales</taxon>
        <taxon>Peronosporaceae</taxon>
        <taxon>Plasmopara</taxon>
    </lineage>
</organism>
<name>A0A0P1AZL0_PLAHL</name>
<evidence type="ECO:0000256" key="1">
    <source>
        <dbReference type="ARBA" id="ARBA00004123"/>
    </source>
</evidence>
<dbReference type="RefSeq" id="XP_024583267.1">
    <property type="nucleotide sequence ID" value="XM_024717805.1"/>
</dbReference>
<reference evidence="11" key="1">
    <citation type="submission" date="2014-09" db="EMBL/GenBank/DDBJ databases">
        <authorList>
            <person name="Sharma Rahul"/>
            <person name="Thines Marco"/>
        </authorList>
    </citation>
    <scope>NUCLEOTIDE SEQUENCE [LARGE SCALE GENOMIC DNA]</scope>
</reference>
<keyword evidence="8" id="KW-0539">Nucleus</keyword>
<feature type="region of interest" description="Disordered" evidence="9">
    <location>
        <begin position="261"/>
        <end position="282"/>
    </location>
</feature>
<dbReference type="GO" id="GO:0002098">
    <property type="term" value="P:tRNA wobble uridine modification"/>
    <property type="evidence" value="ECO:0007669"/>
    <property type="project" value="InterPro"/>
</dbReference>
<dbReference type="UniPathway" id="UPA00988"/>
<dbReference type="GeneID" id="36398627"/>
<evidence type="ECO:0000256" key="9">
    <source>
        <dbReference type="SAM" id="MobiDB-lite"/>
    </source>
</evidence>
<dbReference type="GO" id="GO:0033588">
    <property type="term" value="C:elongator holoenzyme complex"/>
    <property type="evidence" value="ECO:0007669"/>
    <property type="project" value="InterPro"/>
</dbReference>
<dbReference type="GO" id="GO:0000049">
    <property type="term" value="F:tRNA binding"/>
    <property type="evidence" value="ECO:0007669"/>
    <property type="project" value="TreeGrafter"/>
</dbReference>
<feature type="region of interest" description="Disordered" evidence="9">
    <location>
        <begin position="337"/>
        <end position="359"/>
    </location>
</feature>
<protein>
    <recommendedName>
        <fullName evidence="5">Elongator complex protein 5</fullName>
    </recommendedName>
</protein>
<evidence type="ECO:0000256" key="4">
    <source>
        <dbReference type="ARBA" id="ARBA00009567"/>
    </source>
</evidence>
<keyword evidence="11" id="KW-1185">Reference proteome</keyword>
<comment type="subcellular location">
    <subcellularLocation>
        <location evidence="2">Cytoplasm</location>
    </subcellularLocation>
    <subcellularLocation>
        <location evidence="1">Nucleus</location>
    </subcellularLocation>
</comment>
<keyword evidence="6" id="KW-0963">Cytoplasm</keyword>
<dbReference type="EMBL" id="CCYD01002371">
    <property type="protein sequence ID" value="CEG46898.1"/>
    <property type="molecule type" value="Genomic_DNA"/>
</dbReference>
<dbReference type="PANTHER" id="PTHR15641:SF1">
    <property type="entry name" value="ELONGATOR COMPLEX PROTEIN 5"/>
    <property type="match status" value="1"/>
</dbReference>
<dbReference type="InterPro" id="IPR019519">
    <property type="entry name" value="Elp5"/>
</dbReference>